<evidence type="ECO:0000313" key="2">
    <source>
        <dbReference type="Proteomes" id="UP001215712"/>
    </source>
</evidence>
<name>A0AAD6HHX6_9EURO</name>
<organism evidence="1 2">
    <name type="scientific">Penicillium malachiteum</name>
    <dbReference type="NCBI Taxonomy" id="1324776"/>
    <lineage>
        <taxon>Eukaryota</taxon>
        <taxon>Fungi</taxon>
        <taxon>Dikarya</taxon>
        <taxon>Ascomycota</taxon>
        <taxon>Pezizomycotina</taxon>
        <taxon>Eurotiomycetes</taxon>
        <taxon>Eurotiomycetidae</taxon>
        <taxon>Eurotiales</taxon>
        <taxon>Aspergillaceae</taxon>
        <taxon>Penicillium</taxon>
    </lineage>
</organism>
<gene>
    <name evidence="1" type="ORF">N7493_007529</name>
</gene>
<dbReference type="EMBL" id="JAQJAN010000011">
    <property type="protein sequence ID" value="KAJ5719074.1"/>
    <property type="molecule type" value="Genomic_DNA"/>
</dbReference>
<proteinExistence type="predicted"/>
<sequence length="437" mass="50109">MILERYPGVILKIYLGNRDPRLLQNYGKGCVGPKSKVNGAVVQLSCPFNQTINLDTAEVILSPWTCRFAIERRCIPCHAEWQFHNALREEGFLPTPKQVVCFRKECKKKLQHGTKFCKYHFDTFTPSRRYSSPESRIVLQDLLKPELSREWEPYPDFKFVLNLWVSIRRRDPNIHPCRLVLIDLEYCPGSGKVVEIGICDCLGNFILDCSTQVSAIIDEMYARQGAAPGASVARQIGIRQLRRCDIHRPRDGQLTADQVADQLAAHGIDENTILIAWSYRKIDVGLLRAWLDAEGRGEVLSSTNVKSLFSPLREFKRQLRHLKVPKPFPERSRTNHFPLALEILFPVIFGLHHPLVGKNHEAIVDTMQMFLLMGALEQLCLPSDKRQVLVPLNENQSEGAQSSLPWWGSNPLNRLRYYRRNNAFYPEEQSELPVGRV</sequence>
<reference evidence="1" key="2">
    <citation type="submission" date="2023-01" db="EMBL/GenBank/DDBJ databases">
        <authorList>
            <person name="Petersen C."/>
        </authorList>
    </citation>
    <scope>NUCLEOTIDE SEQUENCE</scope>
    <source>
        <strain evidence="1">IBT 17514</strain>
    </source>
</reference>
<dbReference type="Proteomes" id="UP001215712">
    <property type="component" value="Unassembled WGS sequence"/>
</dbReference>
<reference evidence="1" key="1">
    <citation type="journal article" date="2023" name="IMA Fungus">
        <title>Comparative genomic study of the Penicillium genus elucidates a diverse pangenome and 15 lateral gene transfer events.</title>
        <authorList>
            <person name="Petersen C."/>
            <person name="Sorensen T."/>
            <person name="Nielsen M.R."/>
            <person name="Sondergaard T.E."/>
            <person name="Sorensen J.L."/>
            <person name="Fitzpatrick D.A."/>
            <person name="Frisvad J.C."/>
            <person name="Nielsen K.L."/>
        </authorList>
    </citation>
    <scope>NUCLEOTIDE SEQUENCE</scope>
    <source>
        <strain evidence="1">IBT 17514</strain>
    </source>
</reference>
<dbReference type="AlphaFoldDB" id="A0AAD6HHX6"/>
<evidence type="ECO:0000313" key="1">
    <source>
        <dbReference type="EMBL" id="KAJ5719074.1"/>
    </source>
</evidence>
<protein>
    <submittedName>
        <fullName evidence="1">Uncharacterized protein</fullName>
    </submittedName>
</protein>
<keyword evidence="2" id="KW-1185">Reference proteome</keyword>
<comment type="caution">
    <text evidence="1">The sequence shown here is derived from an EMBL/GenBank/DDBJ whole genome shotgun (WGS) entry which is preliminary data.</text>
</comment>
<accession>A0AAD6HHX6</accession>